<evidence type="ECO:0000313" key="3">
    <source>
        <dbReference type="EMBL" id="RRJ88130.1"/>
    </source>
</evidence>
<dbReference type="Proteomes" id="UP000271937">
    <property type="component" value="Unassembled WGS sequence"/>
</dbReference>
<dbReference type="GO" id="GO:0000160">
    <property type="term" value="P:phosphorelay signal transduction system"/>
    <property type="evidence" value="ECO:0007669"/>
    <property type="project" value="InterPro"/>
</dbReference>
<evidence type="ECO:0000256" key="1">
    <source>
        <dbReference type="PROSITE-ProRule" id="PRU00169"/>
    </source>
</evidence>
<dbReference type="Pfam" id="PF00072">
    <property type="entry name" value="Response_reg"/>
    <property type="match status" value="1"/>
</dbReference>
<dbReference type="InterPro" id="IPR011006">
    <property type="entry name" value="CheY-like_superfamily"/>
</dbReference>
<feature type="domain" description="Response regulatory" evidence="2">
    <location>
        <begin position="7"/>
        <end position="128"/>
    </location>
</feature>
<dbReference type="PANTHER" id="PTHR44520:SF2">
    <property type="entry name" value="RESPONSE REGULATOR RCP1"/>
    <property type="match status" value="1"/>
</dbReference>
<dbReference type="PROSITE" id="PS50110">
    <property type="entry name" value="RESPONSE_REGULATORY"/>
    <property type="match status" value="1"/>
</dbReference>
<dbReference type="RefSeq" id="WP_125014103.1">
    <property type="nucleotide sequence ID" value="NZ_RQVR01000027.1"/>
</dbReference>
<evidence type="ECO:0000259" key="2">
    <source>
        <dbReference type="PROSITE" id="PS50110"/>
    </source>
</evidence>
<reference evidence="3 4" key="1">
    <citation type="submission" date="2018-11" db="EMBL/GenBank/DDBJ databases">
        <title>Flavobacterium sp. nov., YIM 102600 draft genome.</title>
        <authorList>
            <person name="Li G."/>
            <person name="Jiang Y."/>
        </authorList>
    </citation>
    <scope>NUCLEOTIDE SEQUENCE [LARGE SCALE GENOMIC DNA]</scope>
    <source>
        <strain evidence="3 4">YIM 102600</strain>
    </source>
</reference>
<dbReference type="AlphaFoldDB" id="A0A3P3VZI3"/>
<name>A0A3P3VZI3_9FLAO</name>
<sequence>MSPSSMQIFLADDDQDDRLLFEEVLNEINISKELTMFKNAIELMDHLNQEDVVLPHIIFLDLNMPFISGAEALKEIRNNPRFRDVSVAIYSTSSLEKDIEETFINGANIYITKPNDYSTLKKIIKNVLNINWHYHTSGLNRETFFYNV</sequence>
<comment type="caution">
    <text evidence="3">The sequence shown here is derived from an EMBL/GenBank/DDBJ whole genome shotgun (WGS) entry which is preliminary data.</text>
</comment>
<dbReference type="InterPro" id="IPR052893">
    <property type="entry name" value="TCS_response_regulator"/>
</dbReference>
<protein>
    <submittedName>
        <fullName evidence="3">Response regulator</fullName>
    </submittedName>
</protein>
<dbReference type="SMART" id="SM00448">
    <property type="entry name" value="REC"/>
    <property type="match status" value="1"/>
</dbReference>
<organism evidence="3 4">
    <name type="scientific">Flavobacterium macacae</name>
    <dbReference type="NCBI Taxonomy" id="2488993"/>
    <lineage>
        <taxon>Bacteria</taxon>
        <taxon>Pseudomonadati</taxon>
        <taxon>Bacteroidota</taxon>
        <taxon>Flavobacteriia</taxon>
        <taxon>Flavobacteriales</taxon>
        <taxon>Flavobacteriaceae</taxon>
        <taxon>Flavobacterium</taxon>
    </lineage>
</organism>
<proteinExistence type="predicted"/>
<keyword evidence="1" id="KW-0597">Phosphoprotein</keyword>
<dbReference type="EMBL" id="RQVR01000027">
    <property type="protein sequence ID" value="RRJ88130.1"/>
    <property type="molecule type" value="Genomic_DNA"/>
</dbReference>
<dbReference type="OrthoDB" id="7631574at2"/>
<evidence type="ECO:0000313" key="4">
    <source>
        <dbReference type="Proteomes" id="UP000271937"/>
    </source>
</evidence>
<keyword evidence="4" id="KW-1185">Reference proteome</keyword>
<accession>A0A3P3VZI3</accession>
<dbReference type="Gene3D" id="3.40.50.2300">
    <property type="match status" value="1"/>
</dbReference>
<dbReference type="PANTHER" id="PTHR44520">
    <property type="entry name" value="RESPONSE REGULATOR RCP1-RELATED"/>
    <property type="match status" value="1"/>
</dbReference>
<dbReference type="SUPFAM" id="SSF52172">
    <property type="entry name" value="CheY-like"/>
    <property type="match status" value="1"/>
</dbReference>
<dbReference type="InterPro" id="IPR001789">
    <property type="entry name" value="Sig_transdc_resp-reg_receiver"/>
</dbReference>
<feature type="modified residue" description="4-aspartylphosphate" evidence="1">
    <location>
        <position position="61"/>
    </location>
</feature>
<gene>
    <name evidence="3" type="ORF">EG849_14770</name>
</gene>